<dbReference type="PANTHER" id="PTHR42305">
    <property type="entry name" value="MEMBRANE PROTEIN RV1733C-RELATED"/>
    <property type="match status" value="1"/>
</dbReference>
<dbReference type="Proteomes" id="UP000033615">
    <property type="component" value="Unassembled WGS sequence"/>
</dbReference>
<comment type="caution">
    <text evidence="1">The sequence shown here is derived from an EMBL/GenBank/DDBJ whole genome shotgun (WGS) entry which is preliminary data.</text>
</comment>
<reference evidence="1" key="1">
    <citation type="submission" date="2016-12" db="EMBL/GenBank/DDBJ databases">
        <title>Genome sequence of Streptomyces antioxidans MUSC 164.</title>
        <authorList>
            <person name="Lee L.-H."/>
            <person name="Ser H.-L."/>
        </authorList>
    </citation>
    <scope>NUCLEOTIDE SEQUENCE [LARGE SCALE GENOMIC DNA]</scope>
    <source>
        <strain evidence="1">MUSC 164</strain>
    </source>
</reference>
<protein>
    <recommendedName>
        <fullName evidence="3">Membrane protein SCJ1.26</fullName>
    </recommendedName>
</protein>
<dbReference type="OrthoDB" id="4213157at2"/>
<accession>A0A1V4D7X0</accession>
<dbReference type="EMBL" id="LAKD02000029">
    <property type="protein sequence ID" value="OPF80729.1"/>
    <property type="molecule type" value="Genomic_DNA"/>
</dbReference>
<name>A0A1V4D7X0_9ACTN</name>
<sequence length="193" mass="20819">MGTQVRGRRLWRWRRNPLRRRSDVIEAWVVLVTGLVMAVGGPAAGVAAGTAVDASLRQERADRHRVPAVLKEDAPVAQPAADGSTTGQVRAVVRWTGPDGAVHTGTARVHEGSKAGTATEIWTDDRGRLVQRPPTPEQIATRAVLAGTSAVAGVGAVSLAGRGVARWRLDRARTQEWGRAWAEVGPRWSRHIR</sequence>
<gene>
    <name evidence="1" type="ORF">VT50_0212370</name>
</gene>
<dbReference type="AlphaFoldDB" id="A0A1V4D7X0"/>
<evidence type="ECO:0000313" key="1">
    <source>
        <dbReference type="EMBL" id="OPF80729.1"/>
    </source>
</evidence>
<evidence type="ECO:0008006" key="3">
    <source>
        <dbReference type="Google" id="ProtNLM"/>
    </source>
</evidence>
<dbReference type="RefSeq" id="WP_046085853.1">
    <property type="nucleotide sequence ID" value="NZ_LAKD02000029.1"/>
</dbReference>
<dbReference type="PANTHER" id="PTHR42305:SF1">
    <property type="entry name" value="MEMBRANE PROTEIN RV1733C-RELATED"/>
    <property type="match status" value="1"/>
</dbReference>
<keyword evidence="2" id="KW-1185">Reference proteome</keyword>
<proteinExistence type="predicted"/>
<evidence type="ECO:0000313" key="2">
    <source>
        <dbReference type="Proteomes" id="UP000033615"/>
    </source>
</evidence>
<organism evidence="1 2">
    <name type="scientific">Streptomyces antioxidans</name>
    <dbReference type="NCBI Taxonomy" id="1507734"/>
    <lineage>
        <taxon>Bacteria</taxon>
        <taxon>Bacillati</taxon>
        <taxon>Actinomycetota</taxon>
        <taxon>Actinomycetes</taxon>
        <taxon>Kitasatosporales</taxon>
        <taxon>Streptomycetaceae</taxon>
        <taxon>Streptomyces</taxon>
    </lineage>
</organism>
<dbReference type="InterPro" id="IPR039708">
    <property type="entry name" value="MT1774/Rv1733c-like"/>
</dbReference>